<comment type="caution">
    <text evidence="1">The sequence shown here is derived from an EMBL/GenBank/DDBJ whole genome shotgun (WGS) entry which is preliminary data.</text>
</comment>
<dbReference type="Pfam" id="PF13279">
    <property type="entry name" value="4HBT_2"/>
    <property type="match status" value="1"/>
</dbReference>
<proteinExistence type="predicted"/>
<sequence>MLSVTGVYEPILVGNDRPDVLAEYPSVHVQPVAWGEMDGFHHLNNVVFYRYTESARISYLRASGLVKTRTDISTILAASSCQYKCPVTYPDTLLVGVRIKNLGTTSVVFEHAYYSTAQDTIVATAEAVMVRADEHGAKQAWTDSERAAFAKFEGREL</sequence>
<dbReference type="Proteomes" id="UP000035860">
    <property type="component" value="Unassembled WGS sequence"/>
</dbReference>
<dbReference type="InterPro" id="IPR029069">
    <property type="entry name" value="HotDog_dom_sf"/>
</dbReference>
<dbReference type="AlphaFoldDB" id="A0A066UEG8"/>
<dbReference type="eggNOG" id="COG0824">
    <property type="taxonomic scope" value="Bacteria"/>
</dbReference>
<dbReference type="OrthoDB" id="9799036at2"/>
<dbReference type="PANTHER" id="PTHR31793">
    <property type="entry name" value="4-HYDROXYBENZOYL-COA THIOESTERASE FAMILY MEMBER"/>
    <property type="match status" value="1"/>
</dbReference>
<accession>A0A066UEG8</accession>
<dbReference type="PANTHER" id="PTHR31793:SF39">
    <property type="entry name" value="THIOESTERASE_THIOL ESTER DEHYDRASE-ISOMERASE"/>
    <property type="match status" value="1"/>
</dbReference>
<evidence type="ECO:0000313" key="2">
    <source>
        <dbReference type="Proteomes" id="UP000035860"/>
    </source>
</evidence>
<dbReference type="EMBL" id="AOMT01000013">
    <property type="protein sequence ID" value="KDN25495.1"/>
    <property type="molecule type" value="Genomic_DNA"/>
</dbReference>
<protein>
    <submittedName>
        <fullName evidence="1">Putative thioesterase</fullName>
    </submittedName>
</protein>
<evidence type="ECO:0000313" key="1">
    <source>
        <dbReference type="EMBL" id="KDN25495.1"/>
    </source>
</evidence>
<gene>
    <name evidence="1" type="ORF">MBO_03932</name>
</gene>
<keyword evidence="2" id="KW-1185">Reference proteome</keyword>
<organism evidence="1 2">
    <name type="scientific">Moraxella bovoculi 237</name>
    <dbReference type="NCBI Taxonomy" id="743974"/>
    <lineage>
        <taxon>Bacteria</taxon>
        <taxon>Pseudomonadati</taxon>
        <taxon>Pseudomonadota</taxon>
        <taxon>Gammaproteobacteria</taxon>
        <taxon>Moraxellales</taxon>
        <taxon>Moraxellaceae</taxon>
        <taxon>Moraxella</taxon>
    </lineage>
</organism>
<reference evidence="1 2" key="1">
    <citation type="journal article" date="2014" name="Genome Announc.">
        <title>Draft Genome Sequence of Moraxella bovoculi Strain 237T (ATCC BAA-1259T) Isolated from a Calf with Infectious Bovine Keratoconjunctivitis.</title>
        <authorList>
            <person name="Calcutt M.J."/>
            <person name="Foecking M.F."/>
            <person name="Martin N.T."/>
            <person name="Mhlanga-Mutangadura T."/>
            <person name="Reilly T.J."/>
        </authorList>
    </citation>
    <scope>NUCLEOTIDE SEQUENCE [LARGE SCALE GENOMIC DNA]</scope>
    <source>
        <strain evidence="1 2">237</strain>
    </source>
</reference>
<dbReference type="Gene3D" id="3.10.129.10">
    <property type="entry name" value="Hotdog Thioesterase"/>
    <property type="match status" value="1"/>
</dbReference>
<dbReference type="RefSeq" id="WP_036363902.1">
    <property type="nucleotide sequence ID" value="NZ_AOMT01000013.1"/>
</dbReference>
<dbReference type="SUPFAM" id="SSF54637">
    <property type="entry name" value="Thioesterase/thiol ester dehydrase-isomerase"/>
    <property type="match status" value="1"/>
</dbReference>
<name>A0A066UEG8_9GAMM</name>
<dbReference type="InterPro" id="IPR050563">
    <property type="entry name" value="4-hydroxybenzoyl-CoA_TE"/>
</dbReference>
<dbReference type="CDD" id="cd00586">
    <property type="entry name" value="4HBT"/>
    <property type="match status" value="1"/>
</dbReference>
<dbReference type="GO" id="GO:0047617">
    <property type="term" value="F:fatty acyl-CoA hydrolase activity"/>
    <property type="evidence" value="ECO:0007669"/>
    <property type="project" value="TreeGrafter"/>
</dbReference>